<keyword evidence="2" id="KW-1185">Reference proteome</keyword>
<gene>
    <name evidence="1" type="ORF">CLIB1444_04S02410</name>
</gene>
<organism evidence="1 2">
    <name type="scientific">[Candida] jaroonii</name>
    <dbReference type="NCBI Taxonomy" id="467808"/>
    <lineage>
        <taxon>Eukaryota</taxon>
        <taxon>Fungi</taxon>
        <taxon>Dikarya</taxon>
        <taxon>Ascomycota</taxon>
        <taxon>Saccharomycotina</taxon>
        <taxon>Pichiomycetes</taxon>
        <taxon>Debaryomycetaceae</taxon>
        <taxon>Yamadazyma</taxon>
    </lineage>
</organism>
<name>A0ACA9Y6C6_9ASCO</name>
<proteinExistence type="predicted"/>
<comment type="caution">
    <text evidence="1">The sequence shown here is derived from an EMBL/GenBank/DDBJ whole genome shotgun (WGS) entry which is preliminary data.</text>
</comment>
<reference evidence="1" key="1">
    <citation type="submission" date="2022-06" db="EMBL/GenBank/DDBJ databases">
        <authorList>
            <person name="Legras J.-L."/>
            <person name="Devillers H."/>
            <person name="Grondin C."/>
        </authorList>
    </citation>
    <scope>NUCLEOTIDE SEQUENCE</scope>
    <source>
        <strain evidence="1">CLIB 1444</strain>
    </source>
</reference>
<dbReference type="EMBL" id="CALSDN010000004">
    <property type="protein sequence ID" value="CAH6720541.1"/>
    <property type="molecule type" value="Genomic_DNA"/>
</dbReference>
<evidence type="ECO:0000313" key="2">
    <source>
        <dbReference type="Proteomes" id="UP001152531"/>
    </source>
</evidence>
<dbReference type="Proteomes" id="UP001152531">
    <property type="component" value="Unassembled WGS sequence"/>
</dbReference>
<evidence type="ECO:0000313" key="1">
    <source>
        <dbReference type="EMBL" id="CAH6720541.1"/>
    </source>
</evidence>
<accession>A0ACA9Y6C6</accession>
<sequence length="161" mass="19140">MRFVRSLSKVAYESKPKSRFNNVTSAFNFRPKPTQGIIYQPPSTLPSVYQTPKSFLPPNDPRRELPYHKEYTAEELEDMPIIHQTTKNYNVDDKTAMEIIKLRSEDPKEWTVNKLVKKFDVDANFIIAINKAFKDKPQLKKYNKRQSEQLKRVQMWLRNEF</sequence>
<protein>
    <submittedName>
        <fullName evidence="1">Uncharacterized protein</fullName>
    </submittedName>
</protein>